<evidence type="ECO:0000256" key="7">
    <source>
        <dbReference type="RuleBase" id="RU003346"/>
    </source>
</evidence>
<dbReference type="InterPro" id="IPR005828">
    <property type="entry name" value="MFS_sugar_transport-like"/>
</dbReference>
<dbReference type="PRINTS" id="PR00171">
    <property type="entry name" value="SUGRTRNSPORT"/>
</dbReference>
<dbReference type="PANTHER" id="PTHR48022">
    <property type="entry name" value="PLASTIDIC GLUCOSE TRANSPORTER 4"/>
    <property type="match status" value="1"/>
</dbReference>
<dbReference type="Pfam" id="PF00083">
    <property type="entry name" value="Sugar_tr"/>
    <property type="match status" value="1"/>
</dbReference>
<dbReference type="InterPro" id="IPR005829">
    <property type="entry name" value="Sugar_transporter_CS"/>
</dbReference>
<dbReference type="InterPro" id="IPR003663">
    <property type="entry name" value="Sugar/inositol_transpt"/>
</dbReference>
<keyword evidence="6 8" id="KW-0472">Membrane</keyword>
<dbReference type="SUPFAM" id="SSF103473">
    <property type="entry name" value="MFS general substrate transporter"/>
    <property type="match status" value="1"/>
</dbReference>
<dbReference type="NCBIfam" id="TIGR00879">
    <property type="entry name" value="SP"/>
    <property type="match status" value="1"/>
</dbReference>
<keyword evidence="4 8" id="KW-0812">Transmembrane</keyword>
<feature type="transmembrane region" description="Helical" evidence="8">
    <location>
        <begin position="367"/>
        <end position="392"/>
    </location>
</feature>
<proteinExistence type="inferred from homology"/>
<protein>
    <submittedName>
        <fullName evidence="10">Sugar transporter-like protein</fullName>
    </submittedName>
</protein>
<comment type="subcellular location">
    <subcellularLocation>
        <location evidence="1">Membrane</location>
        <topology evidence="1">Multi-pass membrane protein</topology>
    </subcellularLocation>
</comment>
<dbReference type="FunFam" id="1.20.1250.20:FF:000090">
    <property type="entry name" value="MFS sugar transporter, putative"/>
    <property type="match status" value="1"/>
</dbReference>
<accession>A0A194WWX2</accession>
<evidence type="ECO:0000256" key="1">
    <source>
        <dbReference type="ARBA" id="ARBA00004141"/>
    </source>
</evidence>
<dbReference type="InterPro" id="IPR050360">
    <property type="entry name" value="MFS_Sugar_Transporters"/>
</dbReference>
<name>A0A194WWX2_MOLSC</name>
<dbReference type="KEGG" id="psco:LY89DRAFT_786311"/>
<reference evidence="10 11" key="1">
    <citation type="submission" date="2015-10" db="EMBL/GenBank/DDBJ databases">
        <title>Full genome of DAOMC 229536 Phialocephala scopiformis, a fungal endophyte of spruce producing the potent anti-insectan compound rugulosin.</title>
        <authorList>
            <consortium name="DOE Joint Genome Institute"/>
            <person name="Walker A.K."/>
            <person name="Frasz S.L."/>
            <person name="Seifert K.A."/>
            <person name="Miller J.D."/>
            <person name="Mondo S.J."/>
            <person name="Labutti K."/>
            <person name="Lipzen A."/>
            <person name="Dockter R."/>
            <person name="Kennedy M."/>
            <person name="Grigoriev I.V."/>
            <person name="Spatafora J.W."/>
        </authorList>
    </citation>
    <scope>NUCLEOTIDE SEQUENCE [LARGE SCALE GENOMIC DNA]</scope>
    <source>
        <strain evidence="10 11">CBS 120377</strain>
    </source>
</reference>
<dbReference type="RefSeq" id="XP_018066539.1">
    <property type="nucleotide sequence ID" value="XM_018222971.1"/>
</dbReference>
<dbReference type="PROSITE" id="PS00217">
    <property type="entry name" value="SUGAR_TRANSPORT_2"/>
    <property type="match status" value="1"/>
</dbReference>
<feature type="transmembrane region" description="Helical" evidence="8">
    <location>
        <begin position="404"/>
        <end position="423"/>
    </location>
</feature>
<dbReference type="GO" id="GO:0016020">
    <property type="term" value="C:membrane"/>
    <property type="evidence" value="ECO:0007669"/>
    <property type="project" value="UniProtKB-SubCell"/>
</dbReference>
<dbReference type="InterPro" id="IPR020846">
    <property type="entry name" value="MFS_dom"/>
</dbReference>
<gene>
    <name evidence="10" type="ORF">LY89DRAFT_786311</name>
</gene>
<feature type="domain" description="Major facilitator superfamily (MFS) profile" evidence="9">
    <location>
        <begin position="13"/>
        <end position="457"/>
    </location>
</feature>
<evidence type="ECO:0000256" key="6">
    <source>
        <dbReference type="ARBA" id="ARBA00023136"/>
    </source>
</evidence>
<feature type="transmembrane region" description="Helical" evidence="8">
    <location>
        <begin position="52"/>
        <end position="73"/>
    </location>
</feature>
<feature type="transmembrane region" description="Helical" evidence="8">
    <location>
        <begin position="266"/>
        <end position="288"/>
    </location>
</feature>
<feature type="transmembrane region" description="Helical" evidence="8">
    <location>
        <begin position="435"/>
        <end position="453"/>
    </location>
</feature>
<keyword evidence="11" id="KW-1185">Reference proteome</keyword>
<evidence type="ECO:0000256" key="4">
    <source>
        <dbReference type="ARBA" id="ARBA00022692"/>
    </source>
</evidence>
<dbReference type="Proteomes" id="UP000070700">
    <property type="component" value="Unassembled WGS sequence"/>
</dbReference>
<feature type="transmembrane region" description="Helical" evidence="8">
    <location>
        <begin position="173"/>
        <end position="196"/>
    </location>
</feature>
<feature type="transmembrane region" description="Helical" evidence="8">
    <location>
        <begin position="7"/>
        <end position="26"/>
    </location>
</feature>
<evidence type="ECO:0000313" key="10">
    <source>
        <dbReference type="EMBL" id="KUJ12184.1"/>
    </source>
</evidence>
<dbReference type="OrthoDB" id="6133115at2759"/>
<feature type="transmembrane region" description="Helical" evidence="8">
    <location>
        <begin position="142"/>
        <end position="161"/>
    </location>
</feature>
<sequence>MAVLEGRLLFTAVTTLTCLGFLLIGYDNGLMGGCVPLVNSTAFGDTFDTPSATITGLIVAIYEVGCFFGSIATSLCGEQIGRKKSIAIGVVIMIIGALLQATAYTRTHLIVARIVSGVGMGFINSTVPVFQAEFSPKATRGLYVCMQLSTLNLGIFLAYWIDYGFTESYTSSFAWRIPCILQCIFLLPMLILLLLVPESPRWLAAHSRADESLSVLTRLHAYHRTPLEITTLHSSIVQTCEFEASVGAGKWSDLFHNDSIQSQRRFLIACSIQSFQQLGGINALIYYSNTLFSKSLHFSPHLSALMSGFLQTWFFLASFIPWLLIDRIGRRPLLLSMITLMAAVMAVQTGLIYNVEHATAIATPCGIAAAVMLFVFEGAFTIGFQATVWVYPSEILPLRLRQRGAAVSTACNWIFNFMVVMVTPVSIQNVGYRTYIIFAVLNACWVPVIFFFYPETKGLELEDVDRLFAKDEGAREGLREVGVREGSTDKFEGNGVEGV</sequence>
<dbReference type="Gene3D" id="1.20.1250.20">
    <property type="entry name" value="MFS general substrate transporter like domains"/>
    <property type="match status" value="1"/>
</dbReference>
<evidence type="ECO:0000259" key="9">
    <source>
        <dbReference type="PROSITE" id="PS50850"/>
    </source>
</evidence>
<evidence type="ECO:0000313" key="11">
    <source>
        <dbReference type="Proteomes" id="UP000070700"/>
    </source>
</evidence>
<dbReference type="AlphaFoldDB" id="A0A194WWX2"/>
<dbReference type="InParanoid" id="A0A194WWX2"/>
<feature type="transmembrane region" description="Helical" evidence="8">
    <location>
        <begin position="85"/>
        <end position="104"/>
    </location>
</feature>
<evidence type="ECO:0000256" key="8">
    <source>
        <dbReference type="SAM" id="Phobius"/>
    </source>
</evidence>
<keyword evidence="3 7" id="KW-0813">Transport</keyword>
<feature type="transmembrane region" description="Helical" evidence="8">
    <location>
        <begin position="308"/>
        <end position="325"/>
    </location>
</feature>
<feature type="transmembrane region" description="Helical" evidence="8">
    <location>
        <begin position="332"/>
        <end position="355"/>
    </location>
</feature>
<feature type="transmembrane region" description="Helical" evidence="8">
    <location>
        <begin position="110"/>
        <end position="130"/>
    </location>
</feature>
<dbReference type="PANTHER" id="PTHR48022:SF28">
    <property type="entry name" value="MAJOR FACILITATOR SUPERFAMILY (MFS) PROFILE DOMAIN-CONTAINING PROTEIN-RELATED"/>
    <property type="match status" value="1"/>
</dbReference>
<evidence type="ECO:0000256" key="2">
    <source>
        <dbReference type="ARBA" id="ARBA00010992"/>
    </source>
</evidence>
<evidence type="ECO:0000256" key="3">
    <source>
        <dbReference type="ARBA" id="ARBA00022448"/>
    </source>
</evidence>
<dbReference type="GeneID" id="28832697"/>
<dbReference type="PROSITE" id="PS50850">
    <property type="entry name" value="MFS"/>
    <property type="match status" value="1"/>
</dbReference>
<dbReference type="InterPro" id="IPR036259">
    <property type="entry name" value="MFS_trans_sf"/>
</dbReference>
<keyword evidence="10" id="KW-0762">Sugar transport</keyword>
<dbReference type="EMBL" id="KQ947425">
    <property type="protein sequence ID" value="KUJ12184.1"/>
    <property type="molecule type" value="Genomic_DNA"/>
</dbReference>
<dbReference type="GO" id="GO:0005351">
    <property type="term" value="F:carbohydrate:proton symporter activity"/>
    <property type="evidence" value="ECO:0007669"/>
    <property type="project" value="TreeGrafter"/>
</dbReference>
<organism evidence="10 11">
    <name type="scientific">Mollisia scopiformis</name>
    <name type="common">Conifer needle endophyte fungus</name>
    <name type="synonym">Phialocephala scopiformis</name>
    <dbReference type="NCBI Taxonomy" id="149040"/>
    <lineage>
        <taxon>Eukaryota</taxon>
        <taxon>Fungi</taxon>
        <taxon>Dikarya</taxon>
        <taxon>Ascomycota</taxon>
        <taxon>Pezizomycotina</taxon>
        <taxon>Leotiomycetes</taxon>
        <taxon>Helotiales</taxon>
        <taxon>Mollisiaceae</taxon>
        <taxon>Mollisia</taxon>
    </lineage>
</organism>
<comment type="similarity">
    <text evidence="2 7">Belongs to the major facilitator superfamily. Sugar transporter (TC 2.A.1.1) family.</text>
</comment>
<evidence type="ECO:0000256" key="5">
    <source>
        <dbReference type="ARBA" id="ARBA00022989"/>
    </source>
</evidence>
<keyword evidence="5 8" id="KW-1133">Transmembrane helix</keyword>